<protein>
    <submittedName>
        <fullName evidence="1">Uncharacterized protein</fullName>
    </submittedName>
</protein>
<evidence type="ECO:0000313" key="1">
    <source>
        <dbReference type="EMBL" id="EGT46664.1"/>
    </source>
</evidence>
<evidence type="ECO:0000313" key="2">
    <source>
        <dbReference type="Proteomes" id="UP000008068"/>
    </source>
</evidence>
<accession>G0MX22</accession>
<reference evidence="2" key="1">
    <citation type="submission" date="2011-07" db="EMBL/GenBank/DDBJ databases">
        <authorList>
            <consortium name="Caenorhabditis brenneri Sequencing and Analysis Consortium"/>
            <person name="Wilson R.K."/>
        </authorList>
    </citation>
    <scope>NUCLEOTIDE SEQUENCE [LARGE SCALE GENOMIC DNA]</scope>
    <source>
        <strain evidence="2">PB2801</strain>
    </source>
</reference>
<dbReference type="InParanoid" id="G0MX22"/>
<gene>
    <name evidence="1" type="ORF">CAEBREN_10162</name>
</gene>
<proteinExistence type="predicted"/>
<organism evidence="2">
    <name type="scientific">Caenorhabditis brenneri</name>
    <name type="common">Nematode worm</name>
    <dbReference type="NCBI Taxonomy" id="135651"/>
    <lineage>
        <taxon>Eukaryota</taxon>
        <taxon>Metazoa</taxon>
        <taxon>Ecdysozoa</taxon>
        <taxon>Nematoda</taxon>
        <taxon>Chromadorea</taxon>
        <taxon>Rhabditida</taxon>
        <taxon>Rhabditina</taxon>
        <taxon>Rhabditomorpha</taxon>
        <taxon>Rhabditoidea</taxon>
        <taxon>Rhabditidae</taxon>
        <taxon>Peloderinae</taxon>
        <taxon>Caenorhabditis</taxon>
    </lineage>
</organism>
<name>G0MX22_CAEBE</name>
<dbReference type="Proteomes" id="UP000008068">
    <property type="component" value="Unassembled WGS sequence"/>
</dbReference>
<sequence>MDGFNSDEDGPLKKVKRVDSELECFGIPTYDCSHFNELDSDVLAVDNFASNPQTLSPPASLTRSQQNVFETLNDMWYFSMDSVPTITQIADTLDLFIEKRDAHTDEKQQSAFVTEDIFEKGESKKKYVTVTSTWIPPFEDLPAGNPDTPFNNVLKMDIFVTNTPRDKNWIPPPLCDDLKLFLHGFLKHRQDAKRTPEMAVKIINERIFEFVGKRIEPCIISTLLYGTREIPSVASVALLTQDNRS</sequence>
<dbReference type="EMBL" id="GL379818">
    <property type="protein sequence ID" value="EGT46664.1"/>
    <property type="molecule type" value="Genomic_DNA"/>
</dbReference>
<dbReference type="HOGENOM" id="CLU_1134407_0_0_1"/>
<keyword evidence="2" id="KW-1185">Reference proteome</keyword>
<dbReference type="AlphaFoldDB" id="G0MX22"/>